<dbReference type="SUPFAM" id="SSF47027">
    <property type="entry name" value="Acyl-CoA binding protein"/>
    <property type="match status" value="1"/>
</dbReference>
<evidence type="ECO:0000256" key="2">
    <source>
        <dbReference type="SAM" id="MobiDB-lite"/>
    </source>
</evidence>
<name>A0A1C7N1M4_9FUNG</name>
<comment type="caution">
    <text evidence="4">The sequence shown here is derived from an EMBL/GenBank/DDBJ whole genome shotgun (WGS) entry which is preliminary data.</text>
</comment>
<dbReference type="AlphaFoldDB" id="A0A1C7N1M4"/>
<evidence type="ECO:0000313" key="5">
    <source>
        <dbReference type="Proteomes" id="UP000093000"/>
    </source>
</evidence>
<dbReference type="Pfam" id="PF00887">
    <property type="entry name" value="ACBP"/>
    <property type="match status" value="1"/>
</dbReference>
<accession>A0A1C7N1M4</accession>
<dbReference type="InterPro" id="IPR000582">
    <property type="entry name" value="Acyl-CoA-binding_protein"/>
</dbReference>
<sequence>MNSSYTTQLCFAHALSIVRAIPPDTTLQPTAADKLRFYGLYKQATEGDTNIPRPSSRQIVDYAKWKAWHRMKGMSPVEAQRLYVDSLIQLLAELIYRYPHHPHLEFIKNALSELQFDEQRHLDDTQVDEEAESFQDAYDPAEFESQEHFLSRFEADQLMEENAILSPPATSTQFSFKPPHRYSVSDANVADYPITPIASPHTGQWVQGQLEQQQPHRLPIEPDLISEADTLDREVAKVTQSLTQSSPTQSPYIPVHYDARKSSQPSFSQKPSSTRKKNRTVSASTAHTTRSASLSSSSSLNSSKQTSNRAIERLQTELTALTEQMDQLRQNIKTREERDRQFRWSPWYIFKLLLKHLLVNSAIFMIAFYVLWKRNSPLADKVIAYLRPWIRNIVRNILRNIVFWKVTA</sequence>
<dbReference type="GO" id="GO:0000062">
    <property type="term" value="F:fatty-acyl-CoA binding"/>
    <property type="evidence" value="ECO:0007669"/>
    <property type="project" value="InterPro"/>
</dbReference>
<dbReference type="PRINTS" id="PR00689">
    <property type="entry name" value="ACOABINDINGP"/>
</dbReference>
<dbReference type="InterPro" id="IPR035984">
    <property type="entry name" value="Acyl-CoA-binding_sf"/>
</dbReference>
<dbReference type="PROSITE" id="PS00880">
    <property type="entry name" value="ACB_1"/>
    <property type="match status" value="1"/>
</dbReference>
<dbReference type="InParanoid" id="A0A1C7N1M4"/>
<keyword evidence="5" id="KW-1185">Reference proteome</keyword>
<dbReference type="Gene3D" id="1.20.80.10">
    <property type="match status" value="1"/>
</dbReference>
<evidence type="ECO:0000259" key="3">
    <source>
        <dbReference type="PROSITE" id="PS51228"/>
    </source>
</evidence>
<dbReference type="InterPro" id="IPR014352">
    <property type="entry name" value="FERM/acyl-CoA-bd_prot_sf"/>
</dbReference>
<dbReference type="PANTHER" id="PTHR23310:SF133">
    <property type="entry name" value="COA BINDING PROTEIN, PUTATIVE (AFU_ORTHOLOGUE AFUA_1G12300)-RELATED"/>
    <property type="match status" value="1"/>
</dbReference>
<evidence type="ECO:0000313" key="4">
    <source>
        <dbReference type="EMBL" id="OBZ82519.1"/>
    </source>
</evidence>
<feature type="region of interest" description="Disordered" evidence="2">
    <location>
        <begin position="235"/>
        <end position="254"/>
    </location>
</feature>
<dbReference type="GO" id="GO:0006631">
    <property type="term" value="P:fatty acid metabolic process"/>
    <property type="evidence" value="ECO:0007669"/>
    <property type="project" value="TreeGrafter"/>
</dbReference>
<feature type="region of interest" description="Disordered" evidence="2">
    <location>
        <begin position="259"/>
        <end position="308"/>
    </location>
</feature>
<evidence type="ECO:0000256" key="1">
    <source>
        <dbReference type="ARBA" id="ARBA00023121"/>
    </source>
</evidence>
<dbReference type="PROSITE" id="PS51228">
    <property type="entry name" value="ACB_2"/>
    <property type="match status" value="1"/>
</dbReference>
<protein>
    <submittedName>
        <fullName evidence="4">Acyl-CoA-binding domain-containing protein 5A</fullName>
    </submittedName>
</protein>
<dbReference type="EMBL" id="LUGH01000848">
    <property type="protein sequence ID" value="OBZ82519.1"/>
    <property type="molecule type" value="Genomic_DNA"/>
</dbReference>
<dbReference type="OrthoDB" id="346910at2759"/>
<feature type="compositionally biased region" description="Low complexity" evidence="2">
    <location>
        <begin position="262"/>
        <end position="272"/>
    </location>
</feature>
<organism evidence="4 5">
    <name type="scientific">Choanephora cucurbitarum</name>
    <dbReference type="NCBI Taxonomy" id="101091"/>
    <lineage>
        <taxon>Eukaryota</taxon>
        <taxon>Fungi</taxon>
        <taxon>Fungi incertae sedis</taxon>
        <taxon>Mucoromycota</taxon>
        <taxon>Mucoromycotina</taxon>
        <taxon>Mucoromycetes</taxon>
        <taxon>Mucorales</taxon>
        <taxon>Mucorineae</taxon>
        <taxon>Choanephoraceae</taxon>
        <taxon>Choanephoroideae</taxon>
        <taxon>Choanephora</taxon>
    </lineage>
</organism>
<dbReference type="InterPro" id="IPR022408">
    <property type="entry name" value="Acyl-CoA-binding_prot_CS"/>
</dbReference>
<gene>
    <name evidence="4" type="primary">acbd5a</name>
    <name evidence="4" type="ORF">A0J61_09429</name>
</gene>
<feature type="domain" description="ACB" evidence="3">
    <location>
        <begin position="7"/>
        <end position="96"/>
    </location>
</feature>
<feature type="compositionally biased region" description="Low complexity" evidence="2">
    <location>
        <begin position="239"/>
        <end position="251"/>
    </location>
</feature>
<dbReference type="STRING" id="101091.A0A1C7N1M4"/>
<dbReference type="PANTHER" id="PTHR23310">
    <property type="entry name" value="ACYL-COA-BINDING PROTEIN, ACBP"/>
    <property type="match status" value="1"/>
</dbReference>
<feature type="compositionally biased region" description="Low complexity" evidence="2">
    <location>
        <begin position="280"/>
        <end position="307"/>
    </location>
</feature>
<dbReference type="Proteomes" id="UP000093000">
    <property type="component" value="Unassembled WGS sequence"/>
</dbReference>
<proteinExistence type="predicted"/>
<keyword evidence="1" id="KW-0446">Lipid-binding</keyword>
<reference evidence="4 5" key="1">
    <citation type="submission" date="2016-03" db="EMBL/GenBank/DDBJ databases">
        <title>Choanephora cucurbitarum.</title>
        <authorList>
            <person name="Min B."/>
            <person name="Park H."/>
            <person name="Park J.-H."/>
            <person name="Shin H.-D."/>
            <person name="Choi I.-G."/>
        </authorList>
    </citation>
    <scope>NUCLEOTIDE SEQUENCE [LARGE SCALE GENOMIC DNA]</scope>
    <source>
        <strain evidence="4 5">KUS-F28377</strain>
    </source>
</reference>